<evidence type="ECO:0000259" key="1">
    <source>
        <dbReference type="Pfam" id="PF14082"/>
    </source>
</evidence>
<feature type="domain" description="Shedu protein SduA N-terminal" evidence="2">
    <location>
        <begin position="10"/>
        <end position="105"/>
    </location>
</feature>
<dbReference type="EMBL" id="CP047423">
    <property type="protein sequence ID" value="QPD03079.1"/>
    <property type="molecule type" value="Genomic_DNA"/>
</dbReference>
<reference evidence="3 4" key="1">
    <citation type="journal article" date="2020" name="ISME J.">
        <title>Enrichment and physiological characterization of a novel comammox Nitrospira indicates ammonium inhibition of complete nitrification.</title>
        <authorList>
            <person name="Sakoula D."/>
            <person name="Koch H."/>
            <person name="Frank J."/>
            <person name="Jetten M.S.M."/>
            <person name="van Kessel M.A.H.J."/>
            <person name="Lucker S."/>
        </authorList>
    </citation>
    <scope>NUCLEOTIDE SEQUENCE [LARGE SCALE GENOMIC DNA]</scope>
    <source>
        <strain evidence="3">Comreactor17</strain>
    </source>
</reference>
<feature type="domain" description="Shedu protein SduA C-terminal" evidence="1">
    <location>
        <begin position="185"/>
        <end position="351"/>
    </location>
</feature>
<proteinExistence type="predicted"/>
<accession>A0A7S8FBI9</accession>
<gene>
    <name evidence="3" type="ORF">Nkreftii_000853</name>
</gene>
<dbReference type="Pfam" id="PF21407">
    <property type="entry name" value="SduA_N"/>
    <property type="match status" value="1"/>
</dbReference>
<dbReference type="Pfam" id="PF14082">
    <property type="entry name" value="SduA_C"/>
    <property type="match status" value="1"/>
</dbReference>
<dbReference type="Proteomes" id="UP000593737">
    <property type="component" value="Chromosome"/>
</dbReference>
<evidence type="ECO:0000259" key="2">
    <source>
        <dbReference type="Pfam" id="PF21407"/>
    </source>
</evidence>
<dbReference type="InterPro" id="IPR048396">
    <property type="entry name" value="SduA_N"/>
</dbReference>
<evidence type="ECO:0000313" key="4">
    <source>
        <dbReference type="Proteomes" id="UP000593737"/>
    </source>
</evidence>
<organism evidence="3 4">
    <name type="scientific">Candidatus Nitrospira kreftii</name>
    <dbReference type="NCBI Taxonomy" id="2652173"/>
    <lineage>
        <taxon>Bacteria</taxon>
        <taxon>Pseudomonadati</taxon>
        <taxon>Nitrospirota</taxon>
        <taxon>Nitrospiria</taxon>
        <taxon>Nitrospirales</taxon>
        <taxon>Nitrospiraceae</taxon>
        <taxon>Nitrospira</taxon>
    </lineage>
</organism>
<evidence type="ECO:0000313" key="3">
    <source>
        <dbReference type="EMBL" id="QPD03079.1"/>
    </source>
</evidence>
<sequence>MAEKYEVNRTSLQSAAVSDKVLHETSTTRLVLRSGIVANPHNVDASVNITFVYQRKTPKATWEDVPAKPLSTMQAGEEVKLCLHTEPTLKLFQQLNNLYTIATKGKIGFGKTSLVVGREEEIIQADVSRAKVIKLLLAKGYSDDIWKALVLVNPDLATQLSYARIHAERKRALETFRLSLKQTRQENWWQDFFERNTWIFGYGLKYQILKSVQPQPQYGGTNVVGKGTERGDFLERTEAEMKFTVLVEIKRPDSLLLGSKSYRNGAWQLGEELTGGVSQLQANCRRWEVEGSQAEQNREAFLQEKIYTVHPKGILVIGATTQLSDIAKRNTFELFRRSVTNPEILTFDELYERAKFIVEHTDNSP</sequence>
<dbReference type="InterPro" id="IPR025359">
    <property type="entry name" value="SduA_C"/>
</dbReference>
<dbReference type="AlphaFoldDB" id="A0A7S8FBI9"/>
<name>A0A7S8FBI9_9BACT</name>
<protein>
    <recommendedName>
        <fullName evidence="5">DUF4263 domain-containing protein</fullName>
    </recommendedName>
</protein>
<evidence type="ECO:0008006" key="5">
    <source>
        <dbReference type="Google" id="ProtNLM"/>
    </source>
</evidence>
<dbReference type="KEGG" id="nkf:Nkreftii_000853"/>